<sequence>MLIKPPAGSPGRRGSGLTHLLRKLVVPTSLPFIGKDAEPPNEIRSNLLVASALIAAVTFQAGVAPPGGVWQDDEESRHVAGRAIYSSQPVAFHFFLICNTLAFSSSTYLLLCLTFGYPYFLEVLVAAVSMAGTYAAAIFCVTPYETTQFRFISLVAVLPIVIRPLIWSLSWTIGTIRRSFHSKHELGDEVPTAEKAETELT</sequence>
<feature type="transmembrane region" description="Helical" evidence="7">
    <location>
        <begin position="90"/>
        <end position="111"/>
    </location>
</feature>
<name>A0A6A1WQS3_9ROSI</name>
<dbReference type="EMBL" id="RXIC02000019">
    <property type="protein sequence ID" value="KAB1225120.1"/>
    <property type="molecule type" value="Genomic_DNA"/>
</dbReference>
<feature type="transmembrane region" description="Helical" evidence="7">
    <location>
        <begin position="150"/>
        <end position="173"/>
    </location>
</feature>
<dbReference type="Pfam" id="PF13962">
    <property type="entry name" value="PGG"/>
    <property type="match status" value="1"/>
</dbReference>
<organism evidence="9 10">
    <name type="scientific">Morella rubra</name>
    <name type="common">Chinese bayberry</name>
    <dbReference type="NCBI Taxonomy" id="262757"/>
    <lineage>
        <taxon>Eukaryota</taxon>
        <taxon>Viridiplantae</taxon>
        <taxon>Streptophyta</taxon>
        <taxon>Embryophyta</taxon>
        <taxon>Tracheophyta</taxon>
        <taxon>Spermatophyta</taxon>
        <taxon>Magnoliopsida</taxon>
        <taxon>eudicotyledons</taxon>
        <taxon>Gunneridae</taxon>
        <taxon>Pentapetalae</taxon>
        <taxon>rosids</taxon>
        <taxon>fabids</taxon>
        <taxon>Fagales</taxon>
        <taxon>Myricaceae</taxon>
        <taxon>Morella</taxon>
    </lineage>
</organism>
<evidence type="ECO:0000256" key="3">
    <source>
        <dbReference type="ARBA" id="ARBA00022737"/>
    </source>
</evidence>
<evidence type="ECO:0000256" key="7">
    <source>
        <dbReference type="SAM" id="Phobius"/>
    </source>
</evidence>
<keyword evidence="3" id="KW-0677">Repeat</keyword>
<dbReference type="PANTHER" id="PTHR24186">
    <property type="entry name" value="PROTEIN PHOSPHATASE 1 REGULATORY SUBUNIT"/>
    <property type="match status" value="1"/>
</dbReference>
<dbReference type="PANTHER" id="PTHR24186:SF37">
    <property type="entry name" value="PGG DOMAIN-CONTAINING PROTEIN"/>
    <property type="match status" value="1"/>
</dbReference>
<dbReference type="Proteomes" id="UP000516437">
    <property type="component" value="Chromosome 1"/>
</dbReference>
<gene>
    <name evidence="9" type="ORF">CJ030_MR1G017997</name>
</gene>
<evidence type="ECO:0000313" key="9">
    <source>
        <dbReference type="EMBL" id="KAB1225120.1"/>
    </source>
</evidence>
<evidence type="ECO:0000256" key="4">
    <source>
        <dbReference type="ARBA" id="ARBA00022989"/>
    </source>
</evidence>
<evidence type="ECO:0000256" key="6">
    <source>
        <dbReference type="ARBA" id="ARBA00023136"/>
    </source>
</evidence>
<feature type="domain" description="PGG" evidence="8">
    <location>
        <begin position="41"/>
        <end position="139"/>
    </location>
</feature>
<evidence type="ECO:0000256" key="2">
    <source>
        <dbReference type="ARBA" id="ARBA00022692"/>
    </source>
</evidence>
<reference evidence="9 10" key="1">
    <citation type="journal article" date="2019" name="Plant Biotechnol. J.">
        <title>The red bayberry genome and genetic basis of sex determination.</title>
        <authorList>
            <person name="Jia H.M."/>
            <person name="Jia H.J."/>
            <person name="Cai Q.L."/>
            <person name="Wang Y."/>
            <person name="Zhao H.B."/>
            <person name="Yang W.F."/>
            <person name="Wang G.Y."/>
            <person name="Li Y.H."/>
            <person name="Zhan D.L."/>
            <person name="Shen Y.T."/>
            <person name="Niu Q.F."/>
            <person name="Chang L."/>
            <person name="Qiu J."/>
            <person name="Zhao L."/>
            <person name="Xie H.B."/>
            <person name="Fu W.Y."/>
            <person name="Jin J."/>
            <person name="Li X.W."/>
            <person name="Jiao Y."/>
            <person name="Zhou C.C."/>
            <person name="Tu T."/>
            <person name="Chai C.Y."/>
            <person name="Gao J.L."/>
            <person name="Fan L.J."/>
            <person name="van de Weg E."/>
            <person name="Wang J.Y."/>
            <person name="Gao Z.S."/>
        </authorList>
    </citation>
    <scope>NUCLEOTIDE SEQUENCE [LARGE SCALE GENOMIC DNA]</scope>
    <source>
        <tissue evidence="9">Leaves</tissue>
    </source>
</reference>
<dbReference type="InterPro" id="IPR026961">
    <property type="entry name" value="PGG_dom"/>
</dbReference>
<comment type="subcellular location">
    <subcellularLocation>
        <location evidence="1">Membrane</location>
        <topology evidence="1">Multi-pass membrane protein</topology>
    </subcellularLocation>
</comment>
<keyword evidence="5" id="KW-0040">ANK repeat</keyword>
<feature type="transmembrane region" description="Helical" evidence="7">
    <location>
        <begin position="123"/>
        <end position="144"/>
    </location>
</feature>
<evidence type="ECO:0000313" key="10">
    <source>
        <dbReference type="Proteomes" id="UP000516437"/>
    </source>
</evidence>
<evidence type="ECO:0000256" key="5">
    <source>
        <dbReference type="ARBA" id="ARBA00023043"/>
    </source>
</evidence>
<keyword evidence="2 7" id="KW-0812">Transmembrane</keyword>
<keyword evidence="4 7" id="KW-1133">Transmembrane helix</keyword>
<evidence type="ECO:0000259" key="8">
    <source>
        <dbReference type="Pfam" id="PF13962"/>
    </source>
</evidence>
<dbReference type="AlphaFoldDB" id="A0A6A1WQS3"/>
<keyword evidence="10" id="KW-1185">Reference proteome</keyword>
<accession>A0A6A1WQS3</accession>
<protein>
    <recommendedName>
        <fullName evidence="8">PGG domain-containing protein</fullName>
    </recommendedName>
</protein>
<dbReference type="OrthoDB" id="681126at2759"/>
<proteinExistence type="predicted"/>
<comment type="caution">
    <text evidence="9">The sequence shown here is derived from an EMBL/GenBank/DDBJ whole genome shotgun (WGS) entry which is preliminary data.</text>
</comment>
<feature type="transmembrane region" description="Helical" evidence="7">
    <location>
        <begin position="47"/>
        <end position="70"/>
    </location>
</feature>
<dbReference type="GO" id="GO:0005886">
    <property type="term" value="C:plasma membrane"/>
    <property type="evidence" value="ECO:0007669"/>
    <property type="project" value="TreeGrafter"/>
</dbReference>
<keyword evidence="6 7" id="KW-0472">Membrane</keyword>
<evidence type="ECO:0000256" key="1">
    <source>
        <dbReference type="ARBA" id="ARBA00004141"/>
    </source>
</evidence>